<sequence>MESFKVRESIVDLLLRIEQDSGYSHLLINHEITSRKIPPKDAALMTEIIYGTVQYKLTLDYYLEPFLHTKKKIQPWVRMLLRMSVYQMQFLDRVPDRAIVHEAAEIAKHRGHKGIASFVNGVLRNMQRRGVPDIAKIDRDVKRLALETSHPEWLVKRWIDTYGWRITEDMCHANSNQKPMSVRVQPLKIFRDKAIEELDELGMKARPSEFSDQGIIIDKGNILKTRLFEQGYITIQDQSSMLVTEMLKPEPDMTVLDACSAPGGKVTHTAEKMGDKGYVAAYDLHAKKAKQIQQKAEHLGLTIIHAKPGDARKLQQQHEPESFDRILVDAPCTGLGVIRGKPDIKYNKQEDDIHQLARIQTDILEHVAPLLKKGGLLMYSTCTVDKTENEQVIETFLANHSVFELDKTFFDELPPMIKQSPGVSSVGLQLFPQTFSTDGFFLTRMKRV</sequence>
<dbReference type="RefSeq" id="WP_142791353.1">
    <property type="nucleotide sequence ID" value="NZ_VJMZ01000001.1"/>
</dbReference>
<dbReference type="Gene3D" id="3.30.70.1170">
    <property type="entry name" value="Sun protein, domain 3"/>
    <property type="match status" value="1"/>
</dbReference>
<dbReference type="Gene3D" id="1.10.940.10">
    <property type="entry name" value="NusB-like"/>
    <property type="match status" value="1"/>
</dbReference>
<reference evidence="16 17" key="1">
    <citation type="submission" date="2019-07" db="EMBL/GenBank/DDBJ databases">
        <title>Genomic analysis of Lentibacillus sp. NKC851-2.</title>
        <authorList>
            <person name="Oh Y.J."/>
        </authorList>
    </citation>
    <scope>NUCLEOTIDE SEQUENCE [LARGE SCALE GENOMIC DNA]</scope>
    <source>
        <strain evidence="16 17">NKC851-2</strain>
    </source>
</reference>
<dbReference type="NCBIfam" id="NF011494">
    <property type="entry name" value="PRK14902.1"/>
    <property type="match status" value="1"/>
</dbReference>
<dbReference type="InterPro" id="IPR054728">
    <property type="entry name" value="RsmB-like_ferredoxin"/>
</dbReference>
<name>A0A549YKD6_9BACI</name>
<dbReference type="SUPFAM" id="SSF53335">
    <property type="entry name" value="S-adenosyl-L-methionine-dependent methyltransferases"/>
    <property type="match status" value="1"/>
</dbReference>
<protein>
    <recommendedName>
        <fullName evidence="4">16S rRNA (cytosine(967)-C(5))-methyltransferase</fullName>
        <ecNumber evidence="4">2.1.1.176</ecNumber>
    </recommendedName>
    <alternativeName>
        <fullName evidence="11">16S rRNA m5C967 methyltransferase</fullName>
    </alternativeName>
    <alternativeName>
        <fullName evidence="12">rRNA (cytosine-C(5)-)-methyltransferase RsmB</fullName>
    </alternativeName>
</protein>
<evidence type="ECO:0000256" key="13">
    <source>
        <dbReference type="ARBA" id="ARBA00047283"/>
    </source>
</evidence>
<dbReference type="FunFam" id="3.30.70.1170:FF:000003">
    <property type="entry name" value="16S rRNA (Cytosine(967)-C(5))-methyltransferase RsmB"/>
    <property type="match status" value="1"/>
</dbReference>
<dbReference type="GO" id="GO:0005737">
    <property type="term" value="C:cytoplasm"/>
    <property type="evidence" value="ECO:0007669"/>
    <property type="project" value="UniProtKB-SubCell"/>
</dbReference>
<keyword evidence="5" id="KW-0963">Cytoplasm</keyword>
<evidence type="ECO:0000256" key="14">
    <source>
        <dbReference type="PROSITE-ProRule" id="PRU01023"/>
    </source>
</evidence>
<dbReference type="InterPro" id="IPR035926">
    <property type="entry name" value="NusB-like_sf"/>
</dbReference>
<comment type="catalytic activity">
    <reaction evidence="13">
        <text>cytidine(967) in 16S rRNA + S-adenosyl-L-methionine = 5-methylcytidine(967) in 16S rRNA + S-adenosyl-L-homocysteine + H(+)</text>
        <dbReference type="Rhea" id="RHEA:42748"/>
        <dbReference type="Rhea" id="RHEA-COMP:10219"/>
        <dbReference type="Rhea" id="RHEA-COMP:10220"/>
        <dbReference type="ChEBI" id="CHEBI:15378"/>
        <dbReference type="ChEBI" id="CHEBI:57856"/>
        <dbReference type="ChEBI" id="CHEBI:59789"/>
        <dbReference type="ChEBI" id="CHEBI:74483"/>
        <dbReference type="ChEBI" id="CHEBI:82748"/>
        <dbReference type="EC" id="2.1.1.176"/>
    </reaction>
</comment>
<evidence type="ECO:0000256" key="9">
    <source>
        <dbReference type="ARBA" id="ARBA00022691"/>
    </source>
</evidence>
<gene>
    <name evidence="16" type="primary">rsmB</name>
    <name evidence="16" type="ORF">FH966_11985</name>
</gene>
<dbReference type="CDD" id="cd02440">
    <property type="entry name" value="AdoMet_MTases"/>
    <property type="match status" value="1"/>
</dbReference>
<feature type="binding site" evidence="14">
    <location>
        <position position="329"/>
    </location>
    <ligand>
        <name>S-adenosyl-L-methionine</name>
        <dbReference type="ChEBI" id="CHEBI:59789"/>
    </ligand>
</feature>
<evidence type="ECO:0000256" key="6">
    <source>
        <dbReference type="ARBA" id="ARBA00022552"/>
    </source>
</evidence>
<feature type="binding site" evidence="14">
    <location>
        <position position="283"/>
    </location>
    <ligand>
        <name>S-adenosyl-L-methionine</name>
        <dbReference type="ChEBI" id="CHEBI:59789"/>
    </ligand>
</feature>
<dbReference type="InterPro" id="IPR018314">
    <property type="entry name" value="RsmB/NOL1/NOP2-like_CS"/>
</dbReference>
<evidence type="ECO:0000313" key="16">
    <source>
        <dbReference type="EMBL" id="TRM12350.1"/>
    </source>
</evidence>
<dbReference type="InterPro" id="IPR006027">
    <property type="entry name" value="NusB_RsmB_TIM44"/>
</dbReference>
<organism evidence="16 17">
    <name type="scientific">Lentibacillus cibarius</name>
    <dbReference type="NCBI Taxonomy" id="2583219"/>
    <lineage>
        <taxon>Bacteria</taxon>
        <taxon>Bacillati</taxon>
        <taxon>Bacillota</taxon>
        <taxon>Bacilli</taxon>
        <taxon>Bacillales</taxon>
        <taxon>Bacillaceae</taxon>
        <taxon>Lentibacillus</taxon>
    </lineage>
</organism>
<dbReference type="AlphaFoldDB" id="A0A549YKD6"/>
<dbReference type="SUPFAM" id="SSF48013">
    <property type="entry name" value="NusB-like"/>
    <property type="match status" value="1"/>
</dbReference>
<evidence type="ECO:0000256" key="3">
    <source>
        <dbReference type="ARBA" id="ARBA00007494"/>
    </source>
</evidence>
<comment type="subcellular location">
    <subcellularLocation>
        <location evidence="2">Cytoplasm</location>
    </subcellularLocation>
</comment>
<keyword evidence="7 14" id="KW-0489">Methyltransferase</keyword>
<dbReference type="EMBL" id="VJMZ01000001">
    <property type="protein sequence ID" value="TRM12350.1"/>
    <property type="molecule type" value="Genomic_DNA"/>
</dbReference>
<dbReference type="Pfam" id="PF01189">
    <property type="entry name" value="Methyltr_RsmB-F"/>
    <property type="match status" value="1"/>
</dbReference>
<keyword evidence="9 14" id="KW-0949">S-adenosyl-L-methionine</keyword>
<evidence type="ECO:0000256" key="5">
    <source>
        <dbReference type="ARBA" id="ARBA00022490"/>
    </source>
</evidence>
<evidence type="ECO:0000256" key="10">
    <source>
        <dbReference type="ARBA" id="ARBA00022884"/>
    </source>
</evidence>
<dbReference type="GO" id="GO:0006355">
    <property type="term" value="P:regulation of DNA-templated transcription"/>
    <property type="evidence" value="ECO:0007669"/>
    <property type="project" value="InterPro"/>
</dbReference>
<dbReference type="FunFam" id="1.10.940.10:FF:000006">
    <property type="entry name" value="16S rRNA (Cytosine(967)-C(5))-methyltransferase RsmB"/>
    <property type="match status" value="1"/>
</dbReference>
<evidence type="ECO:0000259" key="15">
    <source>
        <dbReference type="PROSITE" id="PS51686"/>
    </source>
</evidence>
<keyword evidence="17" id="KW-1185">Reference proteome</keyword>
<keyword evidence="10 14" id="KW-0694">RNA-binding</keyword>
<keyword evidence="8 14" id="KW-0808">Transferase</keyword>
<dbReference type="PANTHER" id="PTHR22807:SF53">
    <property type="entry name" value="RIBOSOMAL RNA SMALL SUBUNIT METHYLTRANSFERASE B-RELATED"/>
    <property type="match status" value="1"/>
</dbReference>
<dbReference type="Pfam" id="PF22458">
    <property type="entry name" value="RsmF-B_ferredox"/>
    <property type="match status" value="1"/>
</dbReference>
<dbReference type="InterPro" id="IPR004573">
    <property type="entry name" value="rRNA_ssu_MeTfrase_B"/>
</dbReference>
<dbReference type="FunFam" id="3.40.50.150:FF:000022">
    <property type="entry name" value="Ribosomal RNA small subunit methyltransferase B"/>
    <property type="match status" value="1"/>
</dbReference>
<dbReference type="InterPro" id="IPR049560">
    <property type="entry name" value="MeTrfase_RsmB-F_NOP2_cat"/>
</dbReference>
<dbReference type="NCBIfam" id="TIGR00563">
    <property type="entry name" value="rsmB"/>
    <property type="match status" value="1"/>
</dbReference>
<feature type="binding site" evidence="14">
    <location>
        <begin position="259"/>
        <end position="265"/>
    </location>
    <ligand>
        <name>S-adenosyl-L-methionine</name>
        <dbReference type="ChEBI" id="CHEBI:59789"/>
    </ligand>
</feature>
<feature type="binding site" evidence="14">
    <location>
        <position position="310"/>
    </location>
    <ligand>
        <name>S-adenosyl-L-methionine</name>
        <dbReference type="ChEBI" id="CHEBI:59789"/>
    </ligand>
</feature>
<dbReference type="InterPro" id="IPR001678">
    <property type="entry name" value="MeTrfase_RsmB-F_NOP2_dom"/>
</dbReference>
<dbReference type="EC" id="2.1.1.176" evidence="4"/>
<evidence type="ECO:0000256" key="1">
    <source>
        <dbReference type="ARBA" id="ARBA00002724"/>
    </source>
</evidence>
<comment type="function">
    <text evidence="1">Specifically methylates the cytosine at position 967 (m5C967) of 16S rRNA.</text>
</comment>
<evidence type="ECO:0000256" key="7">
    <source>
        <dbReference type="ARBA" id="ARBA00022603"/>
    </source>
</evidence>
<evidence type="ECO:0000313" key="17">
    <source>
        <dbReference type="Proteomes" id="UP000319280"/>
    </source>
</evidence>
<evidence type="ECO:0000256" key="2">
    <source>
        <dbReference type="ARBA" id="ARBA00004496"/>
    </source>
</evidence>
<dbReference type="InterPro" id="IPR023267">
    <property type="entry name" value="RCMT"/>
</dbReference>
<dbReference type="GO" id="GO:0003723">
    <property type="term" value="F:RNA binding"/>
    <property type="evidence" value="ECO:0007669"/>
    <property type="project" value="UniProtKB-UniRule"/>
</dbReference>
<accession>A0A549YKD6</accession>
<feature type="domain" description="SAM-dependent MTase RsmB/NOP-type" evidence="15">
    <location>
        <begin position="170"/>
        <end position="448"/>
    </location>
</feature>
<proteinExistence type="inferred from homology"/>
<dbReference type="PANTHER" id="PTHR22807">
    <property type="entry name" value="NOP2 YEAST -RELATED NOL1/NOP2/FMU SUN DOMAIN-CONTAINING"/>
    <property type="match status" value="1"/>
</dbReference>
<dbReference type="InterPro" id="IPR029063">
    <property type="entry name" value="SAM-dependent_MTases_sf"/>
</dbReference>
<dbReference type="Pfam" id="PF01029">
    <property type="entry name" value="NusB"/>
    <property type="match status" value="1"/>
</dbReference>
<dbReference type="Proteomes" id="UP000319280">
    <property type="component" value="Unassembled WGS sequence"/>
</dbReference>
<dbReference type="Gene3D" id="3.40.50.150">
    <property type="entry name" value="Vaccinia Virus protein VP39"/>
    <property type="match status" value="1"/>
</dbReference>
<dbReference type="GO" id="GO:0008649">
    <property type="term" value="F:rRNA methyltransferase activity"/>
    <property type="evidence" value="ECO:0007669"/>
    <property type="project" value="InterPro"/>
</dbReference>
<evidence type="ECO:0000256" key="4">
    <source>
        <dbReference type="ARBA" id="ARBA00012140"/>
    </source>
</evidence>
<dbReference type="PROSITE" id="PS51686">
    <property type="entry name" value="SAM_MT_RSMB_NOP"/>
    <property type="match status" value="1"/>
</dbReference>
<comment type="caution">
    <text evidence="16">The sequence shown here is derived from an EMBL/GenBank/DDBJ whole genome shotgun (WGS) entry which is preliminary data.</text>
</comment>
<evidence type="ECO:0000256" key="8">
    <source>
        <dbReference type="ARBA" id="ARBA00022679"/>
    </source>
</evidence>
<comment type="similarity">
    <text evidence="3 14">Belongs to the class I-like SAM-binding methyltransferase superfamily. RsmB/NOP family.</text>
</comment>
<dbReference type="PROSITE" id="PS01153">
    <property type="entry name" value="NOL1_NOP2_SUN"/>
    <property type="match status" value="1"/>
</dbReference>
<dbReference type="PRINTS" id="PR02008">
    <property type="entry name" value="RCMTFAMILY"/>
</dbReference>
<evidence type="ECO:0000256" key="12">
    <source>
        <dbReference type="ARBA" id="ARBA00031088"/>
    </source>
</evidence>
<feature type="active site" description="Nucleophile" evidence="14">
    <location>
        <position position="382"/>
    </location>
</feature>
<evidence type="ECO:0000256" key="11">
    <source>
        <dbReference type="ARBA" id="ARBA00030399"/>
    </source>
</evidence>
<keyword evidence="6" id="KW-0698">rRNA processing</keyword>